<dbReference type="SUPFAM" id="SSF46785">
    <property type="entry name" value="Winged helix' DNA-binding domain"/>
    <property type="match status" value="1"/>
</dbReference>
<evidence type="ECO:0000313" key="5">
    <source>
        <dbReference type="EMBL" id="KAF3806874.1"/>
    </source>
</evidence>
<dbReference type="PROSITE" id="PS51683">
    <property type="entry name" value="SAM_OMT_II"/>
    <property type="match status" value="1"/>
</dbReference>
<dbReference type="InterPro" id="IPR036390">
    <property type="entry name" value="WH_DNA-bd_sf"/>
</dbReference>
<comment type="caution">
    <text evidence="5">The sequence shown here is derived from an EMBL/GenBank/DDBJ whole genome shotgun (WGS) entry which is preliminary data.</text>
</comment>
<keyword evidence="6" id="KW-1185">Reference proteome</keyword>
<dbReference type="Pfam" id="PF00891">
    <property type="entry name" value="Methyltransf_2"/>
    <property type="match status" value="1"/>
</dbReference>
<evidence type="ECO:0000256" key="3">
    <source>
        <dbReference type="ARBA" id="ARBA00022691"/>
    </source>
</evidence>
<evidence type="ECO:0000259" key="4">
    <source>
        <dbReference type="Pfam" id="PF00891"/>
    </source>
</evidence>
<dbReference type="InterPro" id="IPR001077">
    <property type="entry name" value="COMT_C"/>
</dbReference>
<dbReference type="PANTHER" id="PTHR43712:SF17">
    <property type="entry name" value="O-METHYLTRANSFERASE"/>
    <property type="match status" value="1"/>
</dbReference>
<gene>
    <name evidence="5" type="ORF">GCG54_00007124</name>
</gene>
<accession>A0A8H4CN09</accession>
<keyword evidence="3" id="KW-0949">S-adenosyl-L-methionine</keyword>
<organism evidence="5 6">
    <name type="scientific">Colletotrichum gloeosporioides</name>
    <name type="common">Anthracnose fungus</name>
    <name type="synonym">Glomerella cingulata</name>
    <dbReference type="NCBI Taxonomy" id="474922"/>
    <lineage>
        <taxon>Eukaryota</taxon>
        <taxon>Fungi</taxon>
        <taxon>Dikarya</taxon>
        <taxon>Ascomycota</taxon>
        <taxon>Pezizomycotina</taxon>
        <taxon>Sordariomycetes</taxon>
        <taxon>Hypocreomycetidae</taxon>
        <taxon>Glomerellales</taxon>
        <taxon>Glomerellaceae</taxon>
        <taxon>Colletotrichum</taxon>
        <taxon>Colletotrichum gloeosporioides species complex</taxon>
    </lineage>
</organism>
<dbReference type="AlphaFoldDB" id="A0A8H4CN09"/>
<keyword evidence="2 5" id="KW-0808">Transferase</keyword>
<feature type="domain" description="O-methyltransferase C-terminal" evidence="4">
    <location>
        <begin position="182"/>
        <end position="376"/>
    </location>
</feature>
<sequence>MAEVDNLIASLNDIHVQDLPDNADRVRVRDALLHALRRMQTPWDIAWDHVVTRSGVNAAIKTLIDAGAFKKWDEAGGGPITCVELAKLAGADETLIRRLMRCVAGQYLVIETDLDTYTRTPWAAALATDQGLRAWYAGFYHGLVAPILISLPSFLKASNFRNSTDNTQSNLQHWQGRPDAMFFDYIGSHPDLAQDFNDAMEGNSRGNLTNWPEMFPTQTLLDGARPGRAVVVDVGGGKGHDLVKFHVKHPEVGAEALVLQDLASMLKDVKPDPAFTVQTYDFFTPQPVKGARAYFMHGVLHDWPVAKAQEILGNEILGNVAAAMERGYSKLLIHENMVNERNPVARVTSLDMLMMAGMAAAEKTEGEWREIVEGVGLKVVKIWTGMDRGEAIIEAELA</sequence>
<dbReference type="GO" id="GO:0008171">
    <property type="term" value="F:O-methyltransferase activity"/>
    <property type="evidence" value="ECO:0007669"/>
    <property type="project" value="InterPro"/>
</dbReference>
<dbReference type="Gene3D" id="3.40.50.150">
    <property type="entry name" value="Vaccinia Virus protein VP39"/>
    <property type="match status" value="1"/>
</dbReference>
<dbReference type="Proteomes" id="UP000613401">
    <property type="component" value="Unassembled WGS sequence"/>
</dbReference>
<evidence type="ECO:0000313" key="6">
    <source>
        <dbReference type="Proteomes" id="UP000613401"/>
    </source>
</evidence>
<evidence type="ECO:0000256" key="1">
    <source>
        <dbReference type="ARBA" id="ARBA00022603"/>
    </source>
</evidence>
<keyword evidence="1 5" id="KW-0489">Methyltransferase</keyword>
<dbReference type="InterPro" id="IPR036388">
    <property type="entry name" value="WH-like_DNA-bd_sf"/>
</dbReference>
<proteinExistence type="predicted"/>
<reference evidence="5" key="2">
    <citation type="submission" date="2020-03" db="EMBL/GenBank/DDBJ databases">
        <authorList>
            <person name="Fu F.-F."/>
            <person name="Chen J."/>
        </authorList>
    </citation>
    <scope>NUCLEOTIDE SEQUENCE</scope>
    <source>
        <strain evidence="5">Lc1</strain>
    </source>
</reference>
<dbReference type="InterPro" id="IPR016461">
    <property type="entry name" value="COMT-like"/>
</dbReference>
<reference evidence="5" key="1">
    <citation type="journal article" date="2020" name="Phytopathology">
        <title>Genome sequence and comparative analysis of Colletotrichum gloeosporioides isolated from Liriodendron leaves.</title>
        <authorList>
            <person name="Fu F.F."/>
            <person name="Hao Z."/>
            <person name="Wang P."/>
            <person name="Lu Y."/>
            <person name="Xue L.J."/>
            <person name="Wei G."/>
            <person name="Tian Y."/>
            <person name="Baishi H."/>
            <person name="Xu H."/>
            <person name="Shi J."/>
            <person name="Cheng T."/>
            <person name="Wang G."/>
            <person name="Yi Y."/>
            <person name="Chen J."/>
        </authorList>
    </citation>
    <scope>NUCLEOTIDE SEQUENCE</scope>
    <source>
        <strain evidence="5">Lc1</strain>
    </source>
</reference>
<dbReference type="PANTHER" id="PTHR43712">
    <property type="entry name" value="PUTATIVE (AFU_ORTHOLOGUE AFUA_4G14580)-RELATED"/>
    <property type="match status" value="1"/>
</dbReference>
<dbReference type="GeneID" id="69014270"/>
<dbReference type="InterPro" id="IPR029063">
    <property type="entry name" value="SAM-dependent_MTases_sf"/>
</dbReference>
<dbReference type="GO" id="GO:0032259">
    <property type="term" value="P:methylation"/>
    <property type="evidence" value="ECO:0007669"/>
    <property type="project" value="UniProtKB-KW"/>
</dbReference>
<name>A0A8H4CN09_COLGL</name>
<dbReference type="SUPFAM" id="SSF53335">
    <property type="entry name" value="S-adenosyl-L-methionine-dependent methyltransferases"/>
    <property type="match status" value="1"/>
</dbReference>
<dbReference type="EMBL" id="WVTB01000032">
    <property type="protein sequence ID" value="KAF3806874.1"/>
    <property type="molecule type" value="Genomic_DNA"/>
</dbReference>
<evidence type="ECO:0000256" key="2">
    <source>
        <dbReference type="ARBA" id="ARBA00022679"/>
    </source>
</evidence>
<dbReference type="Gene3D" id="1.10.10.10">
    <property type="entry name" value="Winged helix-like DNA-binding domain superfamily/Winged helix DNA-binding domain"/>
    <property type="match status" value="1"/>
</dbReference>
<protein>
    <submittedName>
        <fullName evidence="5">O-methyltransferase asqD</fullName>
    </submittedName>
</protein>
<dbReference type="RefSeq" id="XP_045266033.1">
    <property type="nucleotide sequence ID" value="XM_045407112.1"/>
</dbReference>